<dbReference type="InterPro" id="IPR052415">
    <property type="entry name" value="Diphthine_MTase"/>
</dbReference>
<evidence type="ECO:0000313" key="10">
    <source>
        <dbReference type="Proteomes" id="UP000001593"/>
    </source>
</evidence>
<proteinExistence type="inferred from homology"/>
<comment type="catalytic activity">
    <reaction evidence="7">
        <text>diphthine methyl ester-[translation elongation factor 2] + H2O = diphthine-[translation elongation factor 2] + methanol + H(+)</text>
        <dbReference type="Rhea" id="RHEA:42656"/>
        <dbReference type="Rhea" id="RHEA-COMP:10172"/>
        <dbReference type="Rhea" id="RHEA-COMP:10173"/>
        <dbReference type="ChEBI" id="CHEBI:15377"/>
        <dbReference type="ChEBI" id="CHEBI:15378"/>
        <dbReference type="ChEBI" id="CHEBI:17790"/>
        <dbReference type="ChEBI" id="CHEBI:79005"/>
        <dbReference type="ChEBI" id="CHEBI:82696"/>
        <dbReference type="EC" id="3.1.1.97"/>
    </reaction>
</comment>
<evidence type="ECO:0000256" key="8">
    <source>
        <dbReference type="PROSITE-ProRule" id="PRU00221"/>
    </source>
</evidence>
<evidence type="ECO:0000256" key="6">
    <source>
        <dbReference type="ARBA" id="ARBA00039131"/>
    </source>
</evidence>
<dbReference type="eggNOG" id="KOG0280">
    <property type="taxonomic scope" value="Eukaryota"/>
</dbReference>
<dbReference type="OMA" id="TSKRHEM"/>
<dbReference type="InterPro" id="IPR015943">
    <property type="entry name" value="WD40/YVTN_repeat-like_dom_sf"/>
</dbReference>
<keyword evidence="4" id="KW-0378">Hydrolase</keyword>
<dbReference type="Gene3D" id="2.130.10.10">
    <property type="entry name" value="YVTN repeat-like/Quinoprotein amine dehydrogenase"/>
    <property type="match status" value="1"/>
</dbReference>
<evidence type="ECO:0000256" key="3">
    <source>
        <dbReference type="ARBA" id="ARBA00022737"/>
    </source>
</evidence>
<dbReference type="GO" id="GO:0005737">
    <property type="term" value="C:cytoplasm"/>
    <property type="evidence" value="ECO:0000318"/>
    <property type="project" value="GO_Central"/>
</dbReference>
<dbReference type="AlphaFoldDB" id="A7RJK3"/>
<reference evidence="9 10" key="1">
    <citation type="journal article" date="2007" name="Science">
        <title>Sea anemone genome reveals ancestral eumetazoan gene repertoire and genomic organization.</title>
        <authorList>
            <person name="Putnam N.H."/>
            <person name="Srivastava M."/>
            <person name="Hellsten U."/>
            <person name="Dirks B."/>
            <person name="Chapman J."/>
            <person name="Salamov A."/>
            <person name="Terry A."/>
            <person name="Shapiro H."/>
            <person name="Lindquist E."/>
            <person name="Kapitonov V.V."/>
            <person name="Jurka J."/>
            <person name="Genikhovich G."/>
            <person name="Grigoriev I.V."/>
            <person name="Lucas S.M."/>
            <person name="Steele R.E."/>
            <person name="Finnerty J.R."/>
            <person name="Technau U."/>
            <person name="Martindale M.Q."/>
            <person name="Rokhsar D.S."/>
        </authorList>
    </citation>
    <scope>NUCLEOTIDE SEQUENCE [LARGE SCALE GENOMIC DNA]</scope>
    <source>
        <strain evidence="10">CH2 X CH6</strain>
    </source>
</reference>
<keyword evidence="3" id="KW-0677">Repeat</keyword>
<dbReference type="STRING" id="45351.A7RJK3"/>
<dbReference type="HOGENOM" id="CLU_036100_2_0_1"/>
<evidence type="ECO:0000256" key="2">
    <source>
        <dbReference type="ARBA" id="ARBA00022574"/>
    </source>
</evidence>
<dbReference type="FunCoup" id="A7RJK3">
    <property type="interactions" value="612"/>
</dbReference>
<dbReference type="EC" id="3.1.1.97" evidence="6"/>
<feature type="repeat" description="WD" evidence="8">
    <location>
        <begin position="174"/>
        <end position="216"/>
    </location>
</feature>
<dbReference type="PROSITE" id="PS50082">
    <property type="entry name" value="WD_REPEATS_2"/>
    <property type="match status" value="1"/>
</dbReference>
<keyword evidence="2 8" id="KW-0853">WD repeat</keyword>
<evidence type="ECO:0000256" key="7">
    <source>
        <dbReference type="ARBA" id="ARBA00047551"/>
    </source>
</evidence>
<name>A7RJK3_NEMVE</name>
<feature type="non-terminal residue" evidence="9">
    <location>
        <position position="281"/>
    </location>
</feature>
<dbReference type="PROSITE" id="PS00678">
    <property type="entry name" value="WD_REPEATS_1"/>
    <property type="match status" value="1"/>
</dbReference>
<comment type="pathway">
    <text evidence="1">Protein modification; peptidyl-diphthamide biosynthesis.</text>
</comment>
<organism evidence="9 10">
    <name type="scientific">Nematostella vectensis</name>
    <name type="common">Starlet sea anemone</name>
    <dbReference type="NCBI Taxonomy" id="45351"/>
    <lineage>
        <taxon>Eukaryota</taxon>
        <taxon>Metazoa</taxon>
        <taxon>Cnidaria</taxon>
        <taxon>Anthozoa</taxon>
        <taxon>Hexacorallia</taxon>
        <taxon>Actiniaria</taxon>
        <taxon>Edwardsiidae</taxon>
        <taxon>Nematostella</taxon>
    </lineage>
</organism>
<accession>A7RJK3</accession>
<keyword evidence="10" id="KW-1185">Reference proteome</keyword>
<protein>
    <recommendedName>
        <fullName evidence="6">methylated diphthine methylhydrolase</fullName>
        <ecNumber evidence="6">3.1.1.97</ecNumber>
    </recommendedName>
</protein>
<dbReference type="PhylomeDB" id="A7RJK3"/>
<dbReference type="EMBL" id="DS469514">
    <property type="protein sequence ID" value="EDO48279.1"/>
    <property type="molecule type" value="Genomic_DNA"/>
</dbReference>
<dbReference type="InterPro" id="IPR036322">
    <property type="entry name" value="WD40_repeat_dom_sf"/>
</dbReference>
<dbReference type="InParanoid" id="A7RJK3"/>
<gene>
    <name evidence="9" type="ORF">NEMVEDRAFT_v1g83583</name>
</gene>
<dbReference type="InterPro" id="IPR019775">
    <property type="entry name" value="WD40_repeat_CS"/>
</dbReference>
<dbReference type="GO" id="GO:0061685">
    <property type="term" value="F:diphthine methylesterase activity"/>
    <property type="evidence" value="ECO:0000318"/>
    <property type="project" value="GO_Central"/>
</dbReference>
<evidence type="ECO:0000256" key="4">
    <source>
        <dbReference type="ARBA" id="ARBA00022801"/>
    </source>
</evidence>
<evidence type="ECO:0000256" key="5">
    <source>
        <dbReference type="ARBA" id="ARBA00038092"/>
    </source>
</evidence>
<sequence length="281" mass="31645">MSYKTLCTRDTGYHADTVEWCPIEGFEEFLVCGTYQLIEKGGQKQVAHLGEDNVSQFGRRVGDIQLYQLEQLKSLTKQGSYCQGAGILDTKCPFMCCSTLTCVVSDSKGELTLLQCSKGSWETRQISQWAAHGYEAWIAAFDRWSHNVVYSGGDDCLLRGWDTRTNCTNPIFTSKRHEMGVSSIQCNPVHEHIMATGSYDEKILVWDTRNRRTPLTSASPGGGVWRIKWHPVTGNHMLTASMYSGYHILKFINCQGNLKKTTSYTENAVLAYGADWCYKNL</sequence>
<dbReference type="GO" id="GO:0017183">
    <property type="term" value="P:protein histidyl modification to diphthamide"/>
    <property type="evidence" value="ECO:0000318"/>
    <property type="project" value="GO_Central"/>
</dbReference>
<dbReference type="SUPFAM" id="SSF50978">
    <property type="entry name" value="WD40 repeat-like"/>
    <property type="match status" value="1"/>
</dbReference>
<dbReference type="PANTHER" id="PTHR46042">
    <property type="entry name" value="DIPHTHINE METHYLTRANSFERASE"/>
    <property type="match status" value="1"/>
</dbReference>
<dbReference type="Proteomes" id="UP000001593">
    <property type="component" value="Unassembled WGS sequence"/>
</dbReference>
<evidence type="ECO:0000313" key="9">
    <source>
        <dbReference type="EMBL" id="EDO48279.1"/>
    </source>
</evidence>
<comment type="similarity">
    <text evidence="5">Belongs to the DPH7 family.</text>
</comment>
<evidence type="ECO:0000256" key="1">
    <source>
        <dbReference type="ARBA" id="ARBA00005156"/>
    </source>
</evidence>
<dbReference type="SMART" id="SM00320">
    <property type="entry name" value="WD40"/>
    <property type="match status" value="3"/>
</dbReference>
<dbReference type="PANTHER" id="PTHR46042:SF1">
    <property type="entry name" value="DIPHTHINE METHYLTRANSFERASE"/>
    <property type="match status" value="1"/>
</dbReference>
<dbReference type="InterPro" id="IPR001680">
    <property type="entry name" value="WD40_rpt"/>
</dbReference>